<evidence type="ECO:0000313" key="3">
    <source>
        <dbReference type="EMBL" id="ELP88717.1"/>
    </source>
</evidence>
<name>L7FMD8_ENTIV</name>
<keyword evidence="1" id="KW-0560">Oxidoreductase</keyword>
<accession>L7FMD8</accession>
<sequence>MDIISILCIIILICILLVFVRLFAAGGVNHSHRDLTHKVIVVTGGTHGMGRVLVEELSSSGAQIISMSRNDSLSNAVLQEIKSIHKDANLSHIHLDLNDLASVKSAAIELSNKVDHIDFLVNNAGIMYAPFGKTKQGYETQMGVNYLGHFLLTNLVLPMIEKCNGRVINYSSIMSLFYKQTDFPFTIDEKEFSSMKCYCESKLAMAMFAKQLSIKNNKITTASLHPGGVNTSLFQFYPKILVIIAHPLLRIVFKSPLEGVQTALHLIHEENVTNGAYYADCKVSKRRNKFLDDEKLLEKLWEESITAVKDFLN</sequence>
<dbReference type="PANTHER" id="PTHR43157:SF31">
    <property type="entry name" value="PHOSPHATIDYLINOSITOL-GLYCAN BIOSYNTHESIS CLASS F PROTEIN"/>
    <property type="match status" value="1"/>
</dbReference>
<dbReference type="EMBL" id="KB206706">
    <property type="protein sequence ID" value="ELP88717.1"/>
    <property type="molecule type" value="Genomic_DNA"/>
</dbReference>
<proteinExistence type="inferred from homology"/>
<comment type="similarity">
    <text evidence="2">Belongs to the short-chain dehydrogenases/reductases (SDR) family.</text>
</comment>
<dbReference type="Proteomes" id="UP000014680">
    <property type="component" value="Unassembled WGS sequence"/>
</dbReference>
<dbReference type="AlphaFoldDB" id="L7FMD8"/>
<dbReference type="PRINTS" id="PR00081">
    <property type="entry name" value="GDHRDH"/>
</dbReference>
<reference evidence="3 4" key="1">
    <citation type="submission" date="2012-10" db="EMBL/GenBank/DDBJ databases">
        <authorList>
            <person name="Zafar N."/>
            <person name="Inman J."/>
            <person name="Hall N."/>
            <person name="Lorenzi H."/>
            <person name="Caler E."/>
        </authorList>
    </citation>
    <scope>NUCLEOTIDE SEQUENCE [LARGE SCALE GENOMIC DNA]</scope>
    <source>
        <strain evidence="3 4">IP1</strain>
    </source>
</reference>
<dbReference type="InterPro" id="IPR002347">
    <property type="entry name" value="SDR_fam"/>
</dbReference>
<dbReference type="OMA" id="NEVIFMM"/>
<dbReference type="KEGG" id="eiv:EIN_531470"/>
<dbReference type="GO" id="GO:0016491">
    <property type="term" value="F:oxidoreductase activity"/>
    <property type="evidence" value="ECO:0007669"/>
    <property type="project" value="UniProtKB-KW"/>
</dbReference>
<dbReference type="GeneID" id="14887701"/>
<dbReference type="Pfam" id="PF00106">
    <property type="entry name" value="adh_short"/>
    <property type="match status" value="1"/>
</dbReference>
<dbReference type="VEuPathDB" id="AmoebaDB:EIN_531470"/>
<dbReference type="PANTHER" id="PTHR43157">
    <property type="entry name" value="PHOSPHATIDYLINOSITOL-GLYCAN BIOSYNTHESIS CLASS F PROTEIN-RELATED"/>
    <property type="match status" value="1"/>
</dbReference>
<dbReference type="Gene3D" id="3.40.50.720">
    <property type="entry name" value="NAD(P)-binding Rossmann-like Domain"/>
    <property type="match status" value="1"/>
</dbReference>
<evidence type="ECO:0000313" key="4">
    <source>
        <dbReference type="Proteomes" id="UP000014680"/>
    </source>
</evidence>
<dbReference type="PRINTS" id="PR00080">
    <property type="entry name" value="SDRFAMILY"/>
</dbReference>
<gene>
    <name evidence="3" type="ORF">EIN_531470</name>
</gene>
<evidence type="ECO:0000256" key="1">
    <source>
        <dbReference type="ARBA" id="ARBA00023002"/>
    </source>
</evidence>
<keyword evidence="4" id="KW-1185">Reference proteome</keyword>
<dbReference type="RefSeq" id="XP_004255488.1">
    <property type="nucleotide sequence ID" value="XM_004255440.1"/>
</dbReference>
<dbReference type="SUPFAM" id="SSF51735">
    <property type="entry name" value="NAD(P)-binding Rossmann-fold domains"/>
    <property type="match status" value="1"/>
</dbReference>
<evidence type="ECO:0000256" key="2">
    <source>
        <dbReference type="RuleBase" id="RU000363"/>
    </source>
</evidence>
<dbReference type="InterPro" id="IPR036291">
    <property type="entry name" value="NAD(P)-bd_dom_sf"/>
</dbReference>
<protein>
    <submittedName>
        <fullName evidence="3">Restnol dehydrogenase, putative</fullName>
    </submittedName>
</protein>
<organism evidence="3 4">
    <name type="scientific">Entamoeba invadens IP1</name>
    <dbReference type="NCBI Taxonomy" id="370355"/>
    <lineage>
        <taxon>Eukaryota</taxon>
        <taxon>Amoebozoa</taxon>
        <taxon>Evosea</taxon>
        <taxon>Archamoebae</taxon>
        <taxon>Mastigamoebida</taxon>
        <taxon>Entamoebidae</taxon>
        <taxon>Entamoeba</taxon>
    </lineage>
</organism>
<dbReference type="OrthoDB" id="25491at2759"/>